<dbReference type="EMBL" id="WJEC01007804">
    <property type="protein sequence ID" value="KAF7467418.1"/>
    <property type="molecule type" value="Genomic_DNA"/>
</dbReference>
<sequence>MFAHAFPLARKETISDPLGTLTSRGGSVSPRLRDVGFLPEVGRGGGGAVMLVVCFARLLCSEVWGIIVAQRLCGRSAGGGVFLQWYPVPFLTGCSESSSVVFN</sequence>
<organism evidence="2">
    <name type="scientific">Marmota monax</name>
    <name type="common">Woodchuck</name>
    <dbReference type="NCBI Taxonomy" id="9995"/>
    <lineage>
        <taxon>Eukaryota</taxon>
        <taxon>Metazoa</taxon>
        <taxon>Chordata</taxon>
        <taxon>Craniata</taxon>
        <taxon>Vertebrata</taxon>
        <taxon>Euteleostomi</taxon>
        <taxon>Mammalia</taxon>
        <taxon>Eutheria</taxon>
        <taxon>Euarchontoglires</taxon>
        <taxon>Glires</taxon>
        <taxon>Rodentia</taxon>
        <taxon>Sciuromorpha</taxon>
        <taxon>Sciuridae</taxon>
        <taxon>Xerinae</taxon>
        <taxon>Marmotini</taxon>
        <taxon>Marmota</taxon>
    </lineage>
</organism>
<accession>A0A5E4ACE3</accession>
<proteinExistence type="predicted"/>
<reference evidence="1" key="2">
    <citation type="submission" date="2020-08" db="EMBL/GenBank/DDBJ databases">
        <authorList>
            <person name="Shumante A."/>
            <person name="Zimin A.V."/>
            <person name="Puiu D."/>
            <person name="Salzberg S.L."/>
        </authorList>
    </citation>
    <scope>NUCLEOTIDE SEQUENCE</scope>
    <source>
        <strain evidence="1">WC2-LM</strain>
        <tissue evidence="1">Liver</tissue>
    </source>
</reference>
<evidence type="ECO:0000313" key="1">
    <source>
        <dbReference type="EMBL" id="KAF7467418.1"/>
    </source>
</evidence>
<dbReference type="Proteomes" id="UP000662637">
    <property type="component" value="Unassembled WGS sequence"/>
</dbReference>
<dbReference type="AlphaFoldDB" id="A0A5E4ACE3"/>
<dbReference type="EMBL" id="CABDUW010000044">
    <property type="protein sequence ID" value="VTJ54997.1"/>
    <property type="molecule type" value="Genomic_DNA"/>
</dbReference>
<name>A0A5E4ACE3_MARMO</name>
<evidence type="ECO:0000313" key="2">
    <source>
        <dbReference type="EMBL" id="VTJ54997.1"/>
    </source>
</evidence>
<reference evidence="2" key="1">
    <citation type="submission" date="2019-04" db="EMBL/GenBank/DDBJ databases">
        <authorList>
            <person name="Alioto T."/>
            <person name="Alioto T."/>
        </authorList>
    </citation>
    <scope>NUCLEOTIDE SEQUENCE [LARGE SCALE GENOMIC DNA]</scope>
</reference>
<protein>
    <submittedName>
        <fullName evidence="2">Uncharacterized protein</fullName>
    </submittedName>
</protein>
<gene>
    <name evidence="1" type="ORF">GHT09_001281</name>
    <name evidence="2" type="ORF">MONAX_5E025339</name>
</gene>